<evidence type="ECO:0000256" key="1">
    <source>
        <dbReference type="ARBA" id="ARBA00004105"/>
    </source>
</evidence>
<evidence type="ECO:0000256" key="25">
    <source>
        <dbReference type="PROSITE-ProRule" id="PRU00323"/>
    </source>
</evidence>
<dbReference type="SUPFAM" id="SSF56436">
    <property type="entry name" value="C-type lectin-like"/>
    <property type="match status" value="1"/>
</dbReference>
<dbReference type="InterPro" id="IPR016186">
    <property type="entry name" value="C-type_lectin-like/link_sf"/>
</dbReference>
<reference evidence="30" key="3">
    <citation type="submission" date="2025-09" db="UniProtKB">
        <authorList>
            <consortium name="Ensembl"/>
        </authorList>
    </citation>
    <scope>IDENTIFICATION</scope>
</reference>
<dbReference type="GO" id="GO:0004896">
    <property type="term" value="F:cytokine receptor activity"/>
    <property type="evidence" value="ECO:0007669"/>
    <property type="project" value="TreeGrafter"/>
</dbReference>
<evidence type="ECO:0000256" key="19">
    <source>
        <dbReference type="ARBA" id="ARBA00029928"/>
    </source>
</evidence>
<dbReference type="GO" id="GO:0005576">
    <property type="term" value="C:extracellular region"/>
    <property type="evidence" value="ECO:0007669"/>
    <property type="project" value="UniProtKB-SubCell"/>
</dbReference>
<reference evidence="30 31" key="1">
    <citation type="submission" date="2013-03" db="EMBL/GenBank/DDBJ databases">
        <authorList>
            <person name="Warren W."/>
            <person name="Wilson R.K."/>
        </authorList>
    </citation>
    <scope>NUCLEOTIDE SEQUENCE</scope>
</reference>
<evidence type="ECO:0000256" key="22">
    <source>
        <dbReference type="ARBA" id="ARBA00032514"/>
    </source>
</evidence>
<evidence type="ECO:0000256" key="8">
    <source>
        <dbReference type="ARBA" id="ARBA00022692"/>
    </source>
</evidence>
<dbReference type="FunFam" id="3.10.100.10:FF:000004">
    <property type="entry name" value="CD44 antigen isoform X2"/>
    <property type="match status" value="1"/>
</dbReference>
<dbReference type="PRINTS" id="PR00658">
    <property type="entry name" value="CD44"/>
</dbReference>
<evidence type="ECO:0000256" key="15">
    <source>
        <dbReference type="ARBA" id="ARBA00023170"/>
    </source>
</evidence>
<dbReference type="GO" id="GO:0035692">
    <property type="term" value="C:macrophage migration inhibitory factor receptor complex"/>
    <property type="evidence" value="ECO:0007669"/>
    <property type="project" value="TreeGrafter"/>
</dbReference>
<dbReference type="SMART" id="SM00445">
    <property type="entry name" value="LINK"/>
    <property type="match status" value="1"/>
</dbReference>
<dbReference type="GO" id="GO:0009653">
    <property type="term" value="P:anatomical structure morphogenesis"/>
    <property type="evidence" value="ECO:0007669"/>
    <property type="project" value="UniProtKB-ARBA"/>
</dbReference>
<comment type="subcellular location">
    <subcellularLocation>
        <location evidence="2">Cell membrane</location>
        <topology evidence="2">Single-pass type I membrane protein</topology>
    </subcellularLocation>
    <subcellularLocation>
        <location evidence="1">Cell projection</location>
        <location evidence="1">Microvillus</location>
    </subcellularLocation>
    <subcellularLocation>
        <location evidence="3">Secreted</location>
    </subcellularLocation>
</comment>
<evidence type="ECO:0000256" key="18">
    <source>
        <dbReference type="ARBA" id="ARBA00029917"/>
    </source>
</evidence>
<feature type="region of interest" description="Disordered" evidence="26">
    <location>
        <begin position="316"/>
        <end position="363"/>
    </location>
</feature>
<dbReference type="PANTHER" id="PTHR10225">
    <property type="entry name" value="HYALURONAN RECEPTOR"/>
    <property type="match status" value="1"/>
</dbReference>
<feature type="compositionally biased region" description="Polar residues" evidence="26">
    <location>
        <begin position="316"/>
        <end position="325"/>
    </location>
</feature>
<keyword evidence="10" id="KW-0130">Cell adhesion</keyword>
<feature type="compositionally biased region" description="Polar residues" evidence="26">
    <location>
        <begin position="223"/>
        <end position="238"/>
    </location>
</feature>
<dbReference type="Pfam" id="PF00193">
    <property type="entry name" value="Xlink"/>
    <property type="match status" value="1"/>
</dbReference>
<dbReference type="PROSITE" id="PS01241">
    <property type="entry name" value="LINK_1"/>
    <property type="match status" value="1"/>
</dbReference>
<dbReference type="Gene3D" id="3.10.100.10">
    <property type="entry name" value="Mannose-Binding Protein A, subunit A"/>
    <property type="match status" value="1"/>
</dbReference>
<dbReference type="GO" id="GO:0048731">
    <property type="term" value="P:system development"/>
    <property type="evidence" value="ECO:0007669"/>
    <property type="project" value="UniProtKB-ARBA"/>
</dbReference>
<dbReference type="Proteomes" id="UP000233100">
    <property type="component" value="Chromosome 14"/>
</dbReference>
<dbReference type="GO" id="GO:0006954">
    <property type="term" value="P:inflammatory response"/>
    <property type="evidence" value="ECO:0007669"/>
    <property type="project" value="TreeGrafter"/>
</dbReference>
<comment type="caution">
    <text evidence="25">Lacks conserved residue(s) required for the propagation of feature annotation.</text>
</comment>
<evidence type="ECO:0000256" key="11">
    <source>
        <dbReference type="ARBA" id="ARBA00022974"/>
    </source>
</evidence>
<keyword evidence="8 27" id="KW-0812">Transmembrane</keyword>
<evidence type="ECO:0000256" key="9">
    <source>
        <dbReference type="ARBA" id="ARBA00022729"/>
    </source>
</evidence>
<dbReference type="InterPro" id="IPR000538">
    <property type="entry name" value="Link_dom"/>
</dbReference>
<protein>
    <recommendedName>
        <fullName evidence="4">CD44 antigen</fullName>
    </recommendedName>
    <alternativeName>
        <fullName evidence="24">Extracellular matrix receptor III</fullName>
    </alternativeName>
    <alternativeName>
        <fullName evidence="22">GP90 lymphocyte homing/adhesion receptor</fullName>
    </alternativeName>
    <alternativeName>
        <fullName evidence="21">HUTCH-I</fullName>
    </alternativeName>
    <alternativeName>
        <fullName evidence="23">Hermes antigen</fullName>
    </alternativeName>
    <alternativeName>
        <fullName evidence="20">Hyaluronate receptor</fullName>
    </alternativeName>
    <alternativeName>
        <fullName evidence="18">Phagocytic glycoprotein 1</fullName>
    </alternativeName>
    <alternativeName>
        <fullName evidence="19">Phagocytic glycoprotein I</fullName>
    </alternativeName>
</protein>
<dbReference type="PROSITE" id="PS50963">
    <property type="entry name" value="LINK_2"/>
    <property type="match status" value="1"/>
</dbReference>
<feature type="signal peptide" evidence="28">
    <location>
        <begin position="1"/>
        <end position="20"/>
    </location>
</feature>
<feature type="compositionally biased region" description="Low complexity" evidence="26">
    <location>
        <begin position="179"/>
        <end position="192"/>
    </location>
</feature>
<evidence type="ECO:0000256" key="7">
    <source>
        <dbReference type="ARBA" id="ARBA00022553"/>
    </source>
</evidence>
<evidence type="ECO:0000256" key="23">
    <source>
        <dbReference type="ARBA" id="ARBA00032917"/>
    </source>
</evidence>
<dbReference type="GO" id="GO:0005902">
    <property type="term" value="C:microvillus"/>
    <property type="evidence" value="ECO:0007669"/>
    <property type="project" value="UniProtKB-SubCell"/>
</dbReference>
<evidence type="ECO:0000256" key="24">
    <source>
        <dbReference type="ARBA" id="ARBA00033395"/>
    </source>
</evidence>
<keyword evidence="5" id="KW-1003">Cell membrane</keyword>
<evidence type="ECO:0000256" key="28">
    <source>
        <dbReference type="SAM" id="SignalP"/>
    </source>
</evidence>
<evidence type="ECO:0000256" key="17">
    <source>
        <dbReference type="ARBA" id="ARBA00023273"/>
    </source>
</evidence>
<feature type="transmembrane region" description="Helical" evidence="27">
    <location>
        <begin position="371"/>
        <end position="392"/>
    </location>
</feature>
<keyword evidence="14" id="KW-1015">Disulfide bond</keyword>
<evidence type="ECO:0000256" key="3">
    <source>
        <dbReference type="ARBA" id="ARBA00004613"/>
    </source>
</evidence>
<keyword evidence="15" id="KW-0675">Receptor</keyword>
<dbReference type="InterPro" id="IPR043210">
    <property type="entry name" value="CD44_antigen-like"/>
</dbReference>
<proteinExistence type="predicted"/>
<feature type="domain" description="Link" evidence="29">
    <location>
        <begin position="32"/>
        <end position="120"/>
    </location>
</feature>
<feature type="compositionally biased region" description="Low complexity" evidence="26">
    <location>
        <begin position="333"/>
        <end position="356"/>
    </location>
</feature>
<keyword evidence="9 28" id="KW-0732">Signal</keyword>
<evidence type="ECO:0000259" key="29">
    <source>
        <dbReference type="PROSITE" id="PS50963"/>
    </source>
</evidence>
<dbReference type="GO" id="GO:0007155">
    <property type="term" value="P:cell adhesion"/>
    <property type="evidence" value="ECO:0007669"/>
    <property type="project" value="UniProtKB-KW"/>
</dbReference>
<dbReference type="GO" id="GO:0016323">
    <property type="term" value="C:basolateral plasma membrane"/>
    <property type="evidence" value="ECO:0007669"/>
    <property type="project" value="TreeGrafter"/>
</dbReference>
<evidence type="ECO:0000256" key="27">
    <source>
        <dbReference type="SAM" id="Phobius"/>
    </source>
</evidence>
<reference evidence="30" key="2">
    <citation type="submission" date="2025-08" db="UniProtKB">
        <authorList>
            <consortium name="Ensembl"/>
        </authorList>
    </citation>
    <scope>IDENTIFICATION</scope>
</reference>
<evidence type="ECO:0000256" key="20">
    <source>
        <dbReference type="ARBA" id="ARBA00031179"/>
    </source>
</evidence>
<dbReference type="CDD" id="cd03516">
    <property type="entry name" value="Link_domain_CD44_like"/>
    <property type="match status" value="1"/>
</dbReference>
<dbReference type="PRINTS" id="PR01265">
    <property type="entry name" value="LINKMODULE"/>
</dbReference>
<evidence type="ECO:0000256" key="26">
    <source>
        <dbReference type="SAM" id="MobiDB-lite"/>
    </source>
</evidence>
<keyword evidence="31" id="KW-1185">Reference proteome</keyword>
<evidence type="ECO:0000256" key="21">
    <source>
        <dbReference type="ARBA" id="ARBA00031823"/>
    </source>
</evidence>
<dbReference type="GeneID" id="101867504"/>
<dbReference type="Ensembl" id="ENSMFAT00000033012.2">
    <property type="protein sequence ID" value="ENSMFAP00000024868.2"/>
    <property type="gene ID" value="ENSMFAG00000043892.2"/>
</dbReference>
<keyword evidence="11" id="KW-0654">Proteoglycan</keyword>
<evidence type="ECO:0000256" key="2">
    <source>
        <dbReference type="ARBA" id="ARBA00004251"/>
    </source>
</evidence>
<feature type="region of interest" description="Disordered" evidence="26">
    <location>
        <begin position="160"/>
        <end position="285"/>
    </location>
</feature>
<dbReference type="InterPro" id="IPR016187">
    <property type="entry name" value="CTDL_fold"/>
</dbReference>
<accession>A0A2K5VJD6</accession>
<organism evidence="30 31">
    <name type="scientific">Macaca fascicularis</name>
    <name type="common">Crab-eating macaque</name>
    <name type="synonym">Cynomolgus monkey</name>
    <dbReference type="NCBI Taxonomy" id="9541"/>
    <lineage>
        <taxon>Eukaryota</taxon>
        <taxon>Metazoa</taxon>
        <taxon>Chordata</taxon>
        <taxon>Craniata</taxon>
        <taxon>Vertebrata</taxon>
        <taxon>Euteleostomi</taxon>
        <taxon>Mammalia</taxon>
        <taxon>Eutheria</taxon>
        <taxon>Euarchontoglires</taxon>
        <taxon>Primates</taxon>
        <taxon>Haplorrhini</taxon>
        <taxon>Catarrhini</taxon>
        <taxon>Cercopithecidae</taxon>
        <taxon>Cercopithecinae</taxon>
        <taxon>Macaca</taxon>
    </lineage>
</organism>
<dbReference type="GO" id="GO:0070374">
    <property type="term" value="P:positive regulation of ERK1 and ERK2 cascade"/>
    <property type="evidence" value="ECO:0007669"/>
    <property type="project" value="TreeGrafter"/>
</dbReference>
<keyword evidence="17" id="KW-0966">Cell projection</keyword>
<evidence type="ECO:0000256" key="13">
    <source>
        <dbReference type="ARBA" id="ARBA00023136"/>
    </source>
</evidence>
<dbReference type="GO" id="GO:0009986">
    <property type="term" value="C:cell surface"/>
    <property type="evidence" value="ECO:0007669"/>
    <property type="project" value="UniProtKB-ARBA"/>
</dbReference>
<dbReference type="CTD" id="960"/>
<gene>
    <name evidence="30" type="primary">CD44</name>
</gene>
<evidence type="ECO:0000256" key="16">
    <source>
        <dbReference type="ARBA" id="ARBA00023180"/>
    </source>
</evidence>
<evidence type="ECO:0000256" key="6">
    <source>
        <dbReference type="ARBA" id="ARBA00022525"/>
    </source>
</evidence>
<keyword evidence="13 27" id="KW-0472">Membrane</keyword>
<feature type="chain" id="PRO_5030051576" description="CD44 antigen" evidence="28">
    <location>
        <begin position="21"/>
        <end position="463"/>
    </location>
</feature>
<dbReference type="VEuPathDB" id="HostDB:ENSMFAG00000043892"/>
<dbReference type="GeneTree" id="ENSGT00530000063822"/>
<keyword evidence="6" id="KW-0964">Secreted</keyword>
<dbReference type="RefSeq" id="XP_065384397.1">
    <property type="nucleotide sequence ID" value="XM_065528325.2"/>
</dbReference>
<evidence type="ECO:0000313" key="30">
    <source>
        <dbReference type="Ensembl" id="ENSMFAP00000024868.2"/>
    </source>
</evidence>
<dbReference type="Bgee" id="ENSMFAG00000043892">
    <property type="expression patterns" value="Expressed in lymph node and 13 other cell types or tissues"/>
</dbReference>
<evidence type="ECO:0000313" key="31">
    <source>
        <dbReference type="Proteomes" id="UP000233100"/>
    </source>
</evidence>
<dbReference type="GO" id="GO:0042981">
    <property type="term" value="P:regulation of apoptotic process"/>
    <property type="evidence" value="ECO:0007669"/>
    <property type="project" value="UniProtKB-ARBA"/>
</dbReference>
<keyword evidence="16" id="KW-0325">Glycoprotein</keyword>
<evidence type="ECO:0000256" key="4">
    <source>
        <dbReference type="ARBA" id="ARBA00020474"/>
    </source>
</evidence>
<dbReference type="InterPro" id="IPR001231">
    <property type="entry name" value="CD44_antigen"/>
</dbReference>
<evidence type="ECO:0000256" key="10">
    <source>
        <dbReference type="ARBA" id="ARBA00022889"/>
    </source>
</evidence>
<evidence type="ECO:0000256" key="14">
    <source>
        <dbReference type="ARBA" id="ARBA00023157"/>
    </source>
</evidence>
<name>A0A2K5VJD6_MACFA</name>
<dbReference type="GO" id="GO:0005540">
    <property type="term" value="F:hyaluronic acid binding"/>
    <property type="evidence" value="ECO:0007669"/>
    <property type="project" value="InterPro"/>
</dbReference>
<dbReference type="AlphaFoldDB" id="A0A2K5VJD6"/>
<evidence type="ECO:0000256" key="5">
    <source>
        <dbReference type="ARBA" id="ARBA00022475"/>
    </source>
</evidence>
<keyword evidence="12 27" id="KW-1133">Transmembrane helix</keyword>
<evidence type="ECO:0000256" key="12">
    <source>
        <dbReference type="ARBA" id="ARBA00022989"/>
    </source>
</evidence>
<keyword evidence="7" id="KW-0597">Phosphoprotein</keyword>
<dbReference type="PANTHER" id="PTHR10225:SF6">
    <property type="entry name" value="CD44 ANTIGEN"/>
    <property type="match status" value="1"/>
</dbReference>
<sequence>MDKFRWHAAWGLCLLQLSLAQIDLNITCRFAGVFHVEKNGRYSISRTEAADLCKAFNSTLPTMAQMEKALSVGFETCRYGFIEGHVVIPRIQPNSICAANHTGVYILTSNTSQYDTYCFNASAPPKEDCTSVTDLPNAFDGPITITIVNPDGTRYIKKGEYRTNPEDIYPSNPTDDDVSSGSSSERSSTSGGYIFHTFSTAHPIPDEDGPWITDSTDRIPATNMDSSHSTTLQPTADPNTGLVEDLDRTGPLSMTTNRNDVTGGRRDPNHSEGSTTLLEGYTSHYPDTKESRTFIPVTSAKTGSFGVTEVTVGDSNSNVNHSLSGDQDAFYPSGGSHTTHGSESAGHSHGSQEGGANTTSGPVRTPQIPEWLIILASLLALALILAVCIAVNSRRRCGQKKKLVINSGNGAVDDRKPSGLNGEASKSQEMVHLVNKEPSETPDQFMTADETRNLQNVDMKIGV</sequence>